<keyword evidence="3" id="KW-1133">Transmembrane helix</keyword>
<evidence type="ECO:0000313" key="6">
    <source>
        <dbReference type="EMBL" id="KDN47539.1"/>
    </source>
</evidence>
<dbReference type="Pfam" id="PF08386">
    <property type="entry name" value="Abhydrolase_4"/>
    <property type="match status" value="1"/>
</dbReference>
<dbReference type="Gene3D" id="3.40.50.1820">
    <property type="entry name" value="alpha/beta hydrolase"/>
    <property type="match status" value="1"/>
</dbReference>
<keyword evidence="3" id="KW-0812">Transmembrane</keyword>
<dbReference type="InterPro" id="IPR013595">
    <property type="entry name" value="Pept_S33_TAP-like_C"/>
</dbReference>
<proteinExistence type="inferred from homology"/>
<comment type="similarity">
    <text evidence="1">Belongs to the peptidase S33 family.</text>
</comment>
<evidence type="ECO:0000259" key="4">
    <source>
        <dbReference type="Pfam" id="PF00561"/>
    </source>
</evidence>
<dbReference type="HOGENOM" id="CLU_013364_5_1_1"/>
<protein>
    <submittedName>
        <fullName evidence="6">Alpha/beta-hydrolase</fullName>
    </submittedName>
</protein>
<dbReference type="InParanoid" id="A0A066W8Y2"/>
<dbReference type="RefSeq" id="XP_013243876.1">
    <property type="nucleotide sequence ID" value="XM_013388422.1"/>
</dbReference>
<evidence type="ECO:0000256" key="3">
    <source>
        <dbReference type="SAM" id="Phobius"/>
    </source>
</evidence>
<dbReference type="PANTHER" id="PTHR43248:SF25">
    <property type="entry name" value="AB HYDROLASE-1 DOMAIN-CONTAINING PROTEIN-RELATED"/>
    <property type="match status" value="1"/>
</dbReference>
<dbReference type="AlphaFoldDB" id="A0A066W8Y2"/>
<dbReference type="OrthoDB" id="425534at2759"/>
<keyword evidence="7" id="KW-1185">Reference proteome</keyword>
<feature type="domain" description="AB hydrolase-1" evidence="4">
    <location>
        <begin position="122"/>
        <end position="302"/>
    </location>
</feature>
<dbReference type="InterPro" id="IPR000073">
    <property type="entry name" value="AB_hydrolase_1"/>
</dbReference>
<dbReference type="GeneID" id="25264256"/>
<dbReference type="PANTHER" id="PTHR43248">
    <property type="entry name" value="2-SUCCINYL-6-HYDROXY-2,4-CYCLOHEXADIENE-1-CARBOXYLATE SYNTHASE"/>
    <property type="match status" value="1"/>
</dbReference>
<dbReference type="EMBL" id="JMSN01000029">
    <property type="protein sequence ID" value="KDN47539.1"/>
    <property type="molecule type" value="Genomic_DNA"/>
</dbReference>
<reference evidence="6 7" key="1">
    <citation type="submission" date="2014-05" db="EMBL/GenBank/DDBJ databases">
        <title>Draft genome sequence of a rare smut relative, Tilletiaria anomala UBC 951.</title>
        <authorList>
            <consortium name="DOE Joint Genome Institute"/>
            <person name="Toome M."/>
            <person name="Kuo A."/>
            <person name="Henrissat B."/>
            <person name="Lipzen A."/>
            <person name="Tritt A."/>
            <person name="Yoshinaga Y."/>
            <person name="Zane M."/>
            <person name="Barry K."/>
            <person name="Grigoriev I.V."/>
            <person name="Spatafora J.W."/>
            <person name="Aimea M.C."/>
        </authorList>
    </citation>
    <scope>NUCLEOTIDE SEQUENCE [LARGE SCALE GENOMIC DNA]</scope>
    <source>
        <strain evidence="6 7">UBC 951</strain>
    </source>
</reference>
<gene>
    <name evidence="6" type="ORF">K437DRAFT_255815</name>
</gene>
<dbReference type="OMA" id="ITPMANG"/>
<dbReference type="GO" id="GO:0016787">
    <property type="term" value="F:hydrolase activity"/>
    <property type="evidence" value="ECO:0007669"/>
    <property type="project" value="UniProtKB-KW"/>
</dbReference>
<sequence>MEEKQRWEKAGLLDQEQPSIRSKTSALVKGLLVFLVAGGLFAIWNGDYFSSLFNMQQKLATSFSSTRPESHNSGSWEPCQNQPGFMCGAISVPKDYFNASAGRAFIAVAKLPASATERLGSIFLNPGGPGGSGMEFVYGFGPLLDRLFEGKYDLIGFDPRGIGKTRPIVNCFGDAQQFEVFKKATLLENGNSLPPNPWSKSGQDDLLRQIKELTALQQAEYTRCKMVMGDELLYMNTATVVRDIDYMGKVLDGPQGKINYIGGSYGTILGAYLVNMLPTHRLGKVVIDGVASAPSWANDQSHTWLSNWMVDTDKAFNWFTNDCSRVGPLACRLAKYKGEAPSAIAHRLDAFLDKLYYEPVAVPDAIRPGVLTSAMARTVLYFSTNAPHSWQRIAHAFADAMEGNGVKLYSILHGPFSPRSDLVQTDMSRAAVVCGDQPPGKPPAAEDLLDGLLRNLKQTSRRFAANVFPIEPDGGCQFHPAIGRTPERFTGPWNNTLDFPMLIVSNTADPITPRASGEEIHKLMGNSSRILLQDSPGHCSFSSASPCTLSHYAAYFVNGTLPKNHELCTIADNFWPTQNDEVPIYVLSEREQKYDNLSQEMTKVFSKMLEDQLPGKLETIKPLR</sequence>
<evidence type="ECO:0000313" key="7">
    <source>
        <dbReference type="Proteomes" id="UP000027361"/>
    </source>
</evidence>
<dbReference type="STRING" id="1037660.A0A066W8Y2"/>
<name>A0A066W8Y2_TILAU</name>
<organism evidence="6 7">
    <name type="scientific">Tilletiaria anomala (strain ATCC 24038 / CBS 436.72 / UBC 951)</name>
    <dbReference type="NCBI Taxonomy" id="1037660"/>
    <lineage>
        <taxon>Eukaryota</taxon>
        <taxon>Fungi</taxon>
        <taxon>Dikarya</taxon>
        <taxon>Basidiomycota</taxon>
        <taxon>Ustilaginomycotina</taxon>
        <taxon>Exobasidiomycetes</taxon>
        <taxon>Georgefischeriales</taxon>
        <taxon>Tilletiariaceae</taxon>
        <taxon>Tilletiaria</taxon>
    </lineage>
</organism>
<evidence type="ECO:0000259" key="5">
    <source>
        <dbReference type="Pfam" id="PF08386"/>
    </source>
</evidence>
<evidence type="ECO:0000256" key="1">
    <source>
        <dbReference type="ARBA" id="ARBA00010088"/>
    </source>
</evidence>
<dbReference type="InterPro" id="IPR029058">
    <property type="entry name" value="AB_hydrolase_fold"/>
</dbReference>
<keyword evidence="2 6" id="KW-0378">Hydrolase</keyword>
<comment type="caution">
    <text evidence="6">The sequence shown here is derived from an EMBL/GenBank/DDBJ whole genome shotgun (WGS) entry which is preliminary data.</text>
</comment>
<dbReference type="Proteomes" id="UP000027361">
    <property type="component" value="Unassembled WGS sequence"/>
</dbReference>
<feature type="transmembrane region" description="Helical" evidence="3">
    <location>
        <begin position="26"/>
        <end position="44"/>
    </location>
</feature>
<evidence type="ECO:0000256" key="2">
    <source>
        <dbReference type="ARBA" id="ARBA00022801"/>
    </source>
</evidence>
<keyword evidence="3" id="KW-0472">Membrane</keyword>
<dbReference type="SUPFAM" id="SSF53474">
    <property type="entry name" value="alpha/beta-Hydrolases"/>
    <property type="match status" value="1"/>
</dbReference>
<dbReference type="InterPro" id="IPR051601">
    <property type="entry name" value="Serine_prot/Carboxylest_S33"/>
</dbReference>
<accession>A0A066W8Y2</accession>
<feature type="domain" description="Peptidase S33 tripeptidyl aminopeptidase-like C-terminal" evidence="5">
    <location>
        <begin position="476"/>
        <end position="568"/>
    </location>
</feature>
<dbReference type="Pfam" id="PF00561">
    <property type="entry name" value="Abhydrolase_1"/>
    <property type="match status" value="1"/>
</dbReference>